<dbReference type="EMBL" id="FP236843">
    <property type="protein sequence ID" value="CAX60770.1"/>
    <property type="molecule type" value="Genomic_DNA"/>
</dbReference>
<dbReference type="HOGENOM" id="CLU_212737_0_0_6"/>
<dbReference type="RefSeq" id="WP_013203255.1">
    <property type="nucleotide sequence ID" value="NC_014306.1"/>
</dbReference>
<sequence>MKKLIKVVSVLGVMLMLNGCIVHDGYRGGHHGGGYHNGYHGGYHHGNGPHRGW</sequence>
<evidence type="ECO:0000313" key="1">
    <source>
        <dbReference type="EMBL" id="CAX60770.1"/>
    </source>
</evidence>
<reference evidence="1 2" key="1">
    <citation type="journal article" date="2010" name="BMC Genomics">
        <title>Genome comparison of the epiphytic bacteria Erwinia billingiae and E. tasmaniensis with the pear pathogen E. pyrifoliae.</title>
        <authorList>
            <person name="Kube M."/>
            <person name="Migdoll A.M."/>
            <person name="Gehring I."/>
            <person name="Heitmann K."/>
            <person name="Mayer Y."/>
            <person name="Kuhl H."/>
            <person name="Knaust F."/>
            <person name="Geider K."/>
            <person name="Reinhardt R."/>
        </authorList>
    </citation>
    <scope>NUCLEOTIDE SEQUENCE [LARGE SCALE GENOMIC DNA]</scope>
    <source>
        <strain evidence="1 2">Eb661</strain>
    </source>
</reference>
<proteinExistence type="predicted"/>
<protein>
    <submittedName>
        <fullName evidence="1">Uncharacterized protein</fullName>
    </submittedName>
</protein>
<dbReference type="AlphaFoldDB" id="D8MVB3"/>
<organism evidence="2">
    <name type="scientific">Erwinia billingiae (strain Eb661)</name>
    <dbReference type="NCBI Taxonomy" id="634500"/>
    <lineage>
        <taxon>Bacteria</taxon>
        <taxon>Pseudomonadati</taxon>
        <taxon>Pseudomonadota</taxon>
        <taxon>Gammaproteobacteria</taxon>
        <taxon>Enterobacterales</taxon>
        <taxon>Erwiniaceae</taxon>
        <taxon>Erwinia</taxon>
    </lineage>
</organism>
<dbReference type="GeneID" id="90514652"/>
<accession>D8MVB3</accession>
<keyword evidence="2" id="KW-1185">Reference proteome</keyword>
<name>D8MVB3_ERWBE</name>
<evidence type="ECO:0000313" key="2">
    <source>
        <dbReference type="Proteomes" id="UP000008793"/>
    </source>
</evidence>
<gene>
    <name evidence="1" type="ordered locus">EbC_32390</name>
</gene>
<dbReference type="KEGG" id="ebi:EbC_32390"/>
<dbReference type="Proteomes" id="UP000008793">
    <property type="component" value="Chromosome"/>
</dbReference>